<dbReference type="EMBL" id="KN823044">
    <property type="protein sequence ID" value="KIO25308.1"/>
    <property type="molecule type" value="Genomic_DNA"/>
</dbReference>
<sequence length="68" mass="8115">MNICIISCYCYVFPRHVLFQVLNLERINLRRWHRAIAKLHASLHSTSTTLNVIGIQRCTQYFDKHDVR</sequence>
<gene>
    <name evidence="1" type="ORF">M407DRAFT_92544</name>
</gene>
<evidence type="ECO:0000313" key="2">
    <source>
        <dbReference type="Proteomes" id="UP000054248"/>
    </source>
</evidence>
<protein>
    <submittedName>
        <fullName evidence="1">Uncharacterized protein</fullName>
    </submittedName>
</protein>
<accession>A0A0C3KUX4</accession>
<dbReference type="AlphaFoldDB" id="A0A0C3KUX4"/>
<reference evidence="2" key="2">
    <citation type="submission" date="2015-01" db="EMBL/GenBank/DDBJ databases">
        <title>Evolutionary Origins and Diversification of the Mycorrhizal Mutualists.</title>
        <authorList>
            <consortium name="DOE Joint Genome Institute"/>
            <consortium name="Mycorrhizal Genomics Consortium"/>
            <person name="Kohler A."/>
            <person name="Kuo A."/>
            <person name="Nagy L.G."/>
            <person name="Floudas D."/>
            <person name="Copeland A."/>
            <person name="Barry K.W."/>
            <person name="Cichocki N."/>
            <person name="Veneault-Fourrey C."/>
            <person name="LaButti K."/>
            <person name="Lindquist E.A."/>
            <person name="Lipzen A."/>
            <person name="Lundell T."/>
            <person name="Morin E."/>
            <person name="Murat C."/>
            <person name="Riley R."/>
            <person name="Ohm R."/>
            <person name="Sun H."/>
            <person name="Tunlid A."/>
            <person name="Henrissat B."/>
            <person name="Grigoriev I.V."/>
            <person name="Hibbett D.S."/>
            <person name="Martin F."/>
        </authorList>
    </citation>
    <scope>NUCLEOTIDE SEQUENCE [LARGE SCALE GENOMIC DNA]</scope>
    <source>
        <strain evidence="2">MUT 4182</strain>
    </source>
</reference>
<keyword evidence="2" id="KW-1185">Reference proteome</keyword>
<name>A0A0C3KUX4_9AGAM</name>
<reference evidence="1 2" key="1">
    <citation type="submission" date="2014-04" db="EMBL/GenBank/DDBJ databases">
        <authorList>
            <consortium name="DOE Joint Genome Institute"/>
            <person name="Kuo A."/>
            <person name="Girlanda M."/>
            <person name="Perotto S."/>
            <person name="Kohler A."/>
            <person name="Nagy L.G."/>
            <person name="Floudas D."/>
            <person name="Copeland A."/>
            <person name="Barry K.W."/>
            <person name="Cichocki N."/>
            <person name="Veneault-Fourrey C."/>
            <person name="LaButti K."/>
            <person name="Lindquist E.A."/>
            <person name="Lipzen A."/>
            <person name="Lundell T."/>
            <person name="Morin E."/>
            <person name="Murat C."/>
            <person name="Sun H."/>
            <person name="Tunlid A."/>
            <person name="Henrissat B."/>
            <person name="Grigoriev I.V."/>
            <person name="Hibbett D.S."/>
            <person name="Martin F."/>
            <person name="Nordberg H.P."/>
            <person name="Cantor M.N."/>
            <person name="Hua S.X."/>
        </authorList>
    </citation>
    <scope>NUCLEOTIDE SEQUENCE [LARGE SCALE GENOMIC DNA]</scope>
    <source>
        <strain evidence="1 2">MUT 4182</strain>
    </source>
</reference>
<dbReference type="Proteomes" id="UP000054248">
    <property type="component" value="Unassembled WGS sequence"/>
</dbReference>
<evidence type="ECO:0000313" key="1">
    <source>
        <dbReference type="EMBL" id="KIO25308.1"/>
    </source>
</evidence>
<dbReference type="HOGENOM" id="CLU_2795800_0_0_1"/>
<proteinExistence type="predicted"/>
<organism evidence="1 2">
    <name type="scientific">Tulasnella calospora MUT 4182</name>
    <dbReference type="NCBI Taxonomy" id="1051891"/>
    <lineage>
        <taxon>Eukaryota</taxon>
        <taxon>Fungi</taxon>
        <taxon>Dikarya</taxon>
        <taxon>Basidiomycota</taxon>
        <taxon>Agaricomycotina</taxon>
        <taxon>Agaricomycetes</taxon>
        <taxon>Cantharellales</taxon>
        <taxon>Tulasnellaceae</taxon>
        <taxon>Tulasnella</taxon>
    </lineage>
</organism>